<dbReference type="EMBL" id="JBHTBF010000002">
    <property type="protein sequence ID" value="MFC7316279.1"/>
    <property type="molecule type" value="Genomic_DNA"/>
</dbReference>
<reference evidence="4 5" key="1">
    <citation type="journal article" date="2019" name="Int. J. Syst. Evol. Microbiol.">
        <title>The Global Catalogue of Microorganisms (GCM) 10K type strain sequencing project: providing services to taxonomists for standard genome sequencing and annotation.</title>
        <authorList>
            <consortium name="The Broad Institute Genomics Platform"/>
            <consortium name="The Broad Institute Genome Sequencing Center for Infectious Disease"/>
            <person name="Wu L."/>
            <person name="Ma J."/>
        </authorList>
    </citation>
    <scope>NUCLEOTIDE SEQUENCE [LARGE SCALE GENOMIC DNA]</scope>
    <source>
        <strain evidence="4 5">PSR21</strain>
    </source>
</reference>
<keyword evidence="5" id="KW-1185">Reference proteome</keyword>
<accession>A0ABD6A6N2</accession>
<dbReference type="Pfam" id="PF00011">
    <property type="entry name" value="HSP20"/>
    <property type="match status" value="1"/>
</dbReference>
<dbReference type="InterPro" id="IPR008978">
    <property type="entry name" value="HSP20-like_chaperone"/>
</dbReference>
<dbReference type="InterPro" id="IPR002068">
    <property type="entry name" value="A-crystallin/Hsp20_dom"/>
</dbReference>
<comment type="similarity">
    <text evidence="1 2">Belongs to the small heat shock protein (HSP20) family.</text>
</comment>
<dbReference type="Gene3D" id="2.60.40.790">
    <property type="match status" value="1"/>
</dbReference>
<dbReference type="RefSeq" id="WP_276304460.1">
    <property type="nucleotide sequence ID" value="NZ_CP119992.1"/>
</dbReference>
<dbReference type="Proteomes" id="UP001596547">
    <property type="component" value="Unassembled WGS sequence"/>
</dbReference>
<evidence type="ECO:0000313" key="4">
    <source>
        <dbReference type="EMBL" id="MFC7316279.1"/>
    </source>
</evidence>
<dbReference type="CDD" id="cd06464">
    <property type="entry name" value="ACD_sHsps-like"/>
    <property type="match status" value="1"/>
</dbReference>
<dbReference type="PROSITE" id="PS01031">
    <property type="entry name" value="SHSP"/>
    <property type="match status" value="1"/>
</dbReference>
<evidence type="ECO:0000313" key="5">
    <source>
        <dbReference type="Proteomes" id="UP001596547"/>
    </source>
</evidence>
<name>A0ABD6A6N2_9EURY</name>
<evidence type="ECO:0000256" key="2">
    <source>
        <dbReference type="RuleBase" id="RU003616"/>
    </source>
</evidence>
<dbReference type="SUPFAM" id="SSF49764">
    <property type="entry name" value="HSP20-like chaperones"/>
    <property type="match status" value="1"/>
</dbReference>
<dbReference type="GeneID" id="79314003"/>
<protein>
    <submittedName>
        <fullName evidence="4">Hsp20/alpha crystallin family protein</fullName>
    </submittedName>
</protein>
<sequence length="118" mass="12866">MSALRDALRDLPDAVFADLLESEDAYLVVVDLPGATADTVDARVDDGTLRLEVQREKDLPAEFRYLRENRSLFLDAELRLPPDATGKGAEATIKRGVLELTLPKTSTAPDESIPVTDG</sequence>
<evidence type="ECO:0000259" key="3">
    <source>
        <dbReference type="PROSITE" id="PS01031"/>
    </source>
</evidence>
<organism evidence="4 5">
    <name type="scientific">Halomarina halobia</name>
    <dbReference type="NCBI Taxonomy" id="3033386"/>
    <lineage>
        <taxon>Archaea</taxon>
        <taxon>Methanobacteriati</taxon>
        <taxon>Methanobacteriota</taxon>
        <taxon>Stenosarchaea group</taxon>
        <taxon>Halobacteria</taxon>
        <taxon>Halobacteriales</taxon>
        <taxon>Natronomonadaceae</taxon>
        <taxon>Halomarina</taxon>
    </lineage>
</organism>
<proteinExistence type="inferred from homology"/>
<evidence type="ECO:0000256" key="1">
    <source>
        <dbReference type="PROSITE-ProRule" id="PRU00285"/>
    </source>
</evidence>
<dbReference type="AlphaFoldDB" id="A0ABD6A6N2"/>
<gene>
    <name evidence="4" type="ORF">ACFQPE_05645</name>
</gene>
<feature type="domain" description="SHSP" evidence="3">
    <location>
        <begin position="6"/>
        <end position="118"/>
    </location>
</feature>
<comment type="caution">
    <text evidence="4">The sequence shown here is derived from an EMBL/GenBank/DDBJ whole genome shotgun (WGS) entry which is preliminary data.</text>
</comment>